<reference evidence="2" key="1">
    <citation type="journal article" date="2008" name="Nat. Genet.">
        <title>The Pristionchus pacificus genome provides a unique perspective on nematode lifestyle and parasitism.</title>
        <authorList>
            <person name="Dieterich C."/>
            <person name="Clifton S.W."/>
            <person name="Schuster L.N."/>
            <person name="Chinwalla A."/>
            <person name="Delehaunty K."/>
            <person name="Dinkelacker I."/>
            <person name="Fulton L."/>
            <person name="Fulton R."/>
            <person name="Godfrey J."/>
            <person name="Minx P."/>
            <person name="Mitreva M."/>
            <person name="Roeseler W."/>
            <person name="Tian H."/>
            <person name="Witte H."/>
            <person name="Yang S.P."/>
            <person name="Wilson R.K."/>
            <person name="Sommer R.J."/>
        </authorList>
    </citation>
    <scope>NUCLEOTIDE SEQUENCE [LARGE SCALE GENOMIC DNA]</scope>
    <source>
        <strain evidence="2">PS312</strain>
    </source>
</reference>
<dbReference type="Gene3D" id="3.10.110.10">
    <property type="entry name" value="Ubiquitin Conjugating Enzyme"/>
    <property type="match status" value="1"/>
</dbReference>
<sequence>MADQSSAATEEQYNELDLMTSMYKPGLELFFVGELDVDVPPPRNYSVKLEIAGSIVELFVSLPALYPVVQYPEIRLSADADEFDVTELNAHLRGWLLEQELGFPLISQLIEHIREVLEAYPARRRSSDGSGGSASSGETAKNPREGMLARMWILSHHMYSQAKRHDVVKRAKAAGLAGFSTPGKPAVIVIEGDAQLVAEYWAFIRTLSWHKITVMEEEVVPVSTPGFLKFAGFKEWCFDAGGDHKRVDVSEVRKLLEAHDLGDHFKNLYCI</sequence>
<dbReference type="InterPro" id="IPR016135">
    <property type="entry name" value="UBQ-conjugating_enzyme/RWD"/>
</dbReference>
<dbReference type="InterPro" id="IPR059181">
    <property type="entry name" value="RWDD2A-B_C"/>
</dbReference>
<dbReference type="Pfam" id="PF05773">
    <property type="entry name" value="RWD"/>
    <property type="match status" value="1"/>
</dbReference>
<proteinExistence type="predicted"/>
<dbReference type="InterPro" id="IPR010541">
    <property type="entry name" value="Prp3_C"/>
</dbReference>
<reference evidence="1" key="2">
    <citation type="submission" date="2022-06" db="UniProtKB">
        <authorList>
            <consortium name="EnsemblMetazoa"/>
        </authorList>
    </citation>
    <scope>IDENTIFICATION</scope>
    <source>
        <strain evidence="1">PS312</strain>
    </source>
</reference>
<evidence type="ECO:0000313" key="2">
    <source>
        <dbReference type="Proteomes" id="UP000005239"/>
    </source>
</evidence>
<dbReference type="AlphaFoldDB" id="A0A2A6BA71"/>
<organism evidence="1 2">
    <name type="scientific">Pristionchus pacificus</name>
    <name type="common">Parasitic nematode worm</name>
    <dbReference type="NCBI Taxonomy" id="54126"/>
    <lineage>
        <taxon>Eukaryota</taxon>
        <taxon>Metazoa</taxon>
        <taxon>Ecdysozoa</taxon>
        <taxon>Nematoda</taxon>
        <taxon>Chromadorea</taxon>
        <taxon>Rhabditida</taxon>
        <taxon>Rhabditina</taxon>
        <taxon>Diplogasteromorpha</taxon>
        <taxon>Diplogasteroidea</taxon>
        <taxon>Neodiplogasteridae</taxon>
        <taxon>Pristionchus</taxon>
    </lineage>
</organism>
<name>A0A2A6BA71_PRIPA</name>
<dbReference type="InterPro" id="IPR006575">
    <property type="entry name" value="RWD_dom"/>
</dbReference>
<dbReference type="Pfam" id="PF06544">
    <property type="entry name" value="Prp3_C"/>
    <property type="match status" value="1"/>
</dbReference>
<dbReference type="InterPro" id="IPR017359">
    <property type="entry name" value="Phi-like"/>
</dbReference>
<dbReference type="SUPFAM" id="SSF54495">
    <property type="entry name" value="UBC-like"/>
    <property type="match status" value="1"/>
</dbReference>
<accession>A0A2A6BA71</accession>
<evidence type="ECO:0000313" key="1">
    <source>
        <dbReference type="EnsemblMetazoa" id="PPA37648.1"/>
    </source>
</evidence>
<dbReference type="EnsemblMetazoa" id="PPA37648.1">
    <property type="protein sequence ID" value="PPA37648.1"/>
    <property type="gene ID" value="WBGene00276017"/>
</dbReference>
<dbReference type="PANTHER" id="PTHR15955">
    <property type="entry name" value="RWD DOMAIN CONTAINING PROTEIN 2"/>
    <property type="match status" value="1"/>
</dbReference>
<dbReference type="PIRSF" id="PIRSF038021">
    <property type="entry name" value="UCP038021_RWDD2"/>
    <property type="match status" value="1"/>
</dbReference>
<accession>A0A8R1UTC6</accession>
<keyword evidence="2" id="KW-1185">Reference proteome</keyword>
<protein>
    <submittedName>
        <fullName evidence="1">RWD domain-containing protein</fullName>
    </submittedName>
</protein>
<dbReference type="Proteomes" id="UP000005239">
    <property type="component" value="Unassembled WGS sequence"/>
</dbReference>
<dbReference type="PANTHER" id="PTHR15955:SF8">
    <property type="entry name" value="RWD DOMAIN-CONTAINING PROTEIN 2B-RELATED"/>
    <property type="match status" value="1"/>
</dbReference>
<dbReference type="PROSITE" id="PS50908">
    <property type="entry name" value="RWD"/>
    <property type="match status" value="1"/>
</dbReference>
<gene>
    <name evidence="1" type="primary">WBGene00276017</name>
</gene>
<dbReference type="CDD" id="cd24163">
    <property type="entry name" value="RWDD2_C"/>
    <property type="match status" value="1"/>
</dbReference>